<evidence type="ECO:0000313" key="12">
    <source>
        <dbReference type="Proteomes" id="UP000565572"/>
    </source>
</evidence>
<comment type="catalytic activity">
    <reaction evidence="5 6">
        <text>octanoyl-[ACP] + L-lysyl-[protein] = N(6)-octanoyl-L-lysyl-[protein] + holo-[ACP] + H(+)</text>
        <dbReference type="Rhea" id="RHEA:17665"/>
        <dbReference type="Rhea" id="RHEA-COMP:9636"/>
        <dbReference type="Rhea" id="RHEA-COMP:9685"/>
        <dbReference type="Rhea" id="RHEA-COMP:9752"/>
        <dbReference type="Rhea" id="RHEA-COMP:9928"/>
        <dbReference type="ChEBI" id="CHEBI:15378"/>
        <dbReference type="ChEBI" id="CHEBI:29969"/>
        <dbReference type="ChEBI" id="CHEBI:64479"/>
        <dbReference type="ChEBI" id="CHEBI:78463"/>
        <dbReference type="ChEBI" id="CHEBI:78809"/>
        <dbReference type="EC" id="2.3.1.181"/>
    </reaction>
</comment>
<feature type="domain" description="BPL/LPL catalytic" evidence="10">
    <location>
        <begin position="34"/>
        <end position="216"/>
    </location>
</feature>
<evidence type="ECO:0000256" key="4">
    <source>
        <dbReference type="ARBA" id="ARBA00024732"/>
    </source>
</evidence>
<sequence length="243" mass="25815">MSLDVRYLGLGGDLTDYRDGWDLQHRLHADVVAGQAPDTLLLLEHASVYTAGKRTEPHERPLDGTPVVDVDRGGKITWHGPGQLVGYPLVRLPEAFGVVDYVRRLEQALIDALAELGLTTGRVAGRSGVWLPVDVATGRPERKIAAIGVRVAGGVTMHGFALNADPDLAAYDRIVPCGIADAGVTSIAAELGTSPALTSLAYVLVPHLERLLAFEPYDRTPDVASLPEPVAAGTTYGLTVSVR</sequence>
<evidence type="ECO:0000256" key="8">
    <source>
        <dbReference type="PIRSR" id="PIRSR016262-2"/>
    </source>
</evidence>
<organism evidence="11 12">
    <name type="scientific">Microlunatus antarcticus</name>
    <dbReference type="NCBI Taxonomy" id="53388"/>
    <lineage>
        <taxon>Bacteria</taxon>
        <taxon>Bacillati</taxon>
        <taxon>Actinomycetota</taxon>
        <taxon>Actinomycetes</taxon>
        <taxon>Propionibacteriales</taxon>
        <taxon>Propionibacteriaceae</taxon>
        <taxon>Microlunatus</taxon>
    </lineage>
</organism>
<protein>
    <recommendedName>
        <fullName evidence="5 6">Octanoyltransferase</fullName>
        <ecNumber evidence="5 6">2.3.1.181</ecNumber>
    </recommendedName>
    <alternativeName>
        <fullName evidence="5">Lipoate-protein ligase B</fullName>
    </alternativeName>
    <alternativeName>
        <fullName evidence="5">Lipoyl/octanoyl transferase</fullName>
    </alternativeName>
    <alternativeName>
        <fullName evidence="5">Octanoyl-[acyl-carrier-protein]-protein N-octanoyltransferase</fullName>
    </alternativeName>
</protein>
<dbReference type="Pfam" id="PF21948">
    <property type="entry name" value="LplA-B_cat"/>
    <property type="match status" value="1"/>
</dbReference>
<dbReference type="InterPro" id="IPR004143">
    <property type="entry name" value="BPL_LPL_catalytic"/>
</dbReference>
<keyword evidence="12" id="KW-1185">Reference proteome</keyword>
<feature type="binding site" evidence="5 8">
    <location>
        <begin position="146"/>
        <end position="148"/>
    </location>
    <ligand>
        <name>substrate</name>
    </ligand>
</feature>
<keyword evidence="2 5" id="KW-0808">Transferase</keyword>
<comment type="pathway">
    <text evidence="1 5 6">Protein modification; protein lipoylation via endogenous pathway; protein N(6)-(lipoyl)lysine from octanoyl-[acyl-carrier-protein]: step 1/2.</text>
</comment>
<name>A0A7W5P8B9_9ACTN</name>
<dbReference type="PIRSF" id="PIRSF016262">
    <property type="entry name" value="LPLase"/>
    <property type="match status" value="1"/>
</dbReference>
<comment type="similarity">
    <text evidence="5 6">Belongs to the LipB family.</text>
</comment>
<dbReference type="NCBIfam" id="NF010925">
    <property type="entry name" value="PRK14345.1"/>
    <property type="match status" value="1"/>
</dbReference>
<dbReference type="UniPathway" id="UPA00538">
    <property type="reaction ID" value="UER00592"/>
</dbReference>
<evidence type="ECO:0000256" key="2">
    <source>
        <dbReference type="ARBA" id="ARBA00022679"/>
    </source>
</evidence>
<keyword evidence="5" id="KW-0963">Cytoplasm</keyword>
<feature type="active site" description="Acyl-thioester intermediate" evidence="5 7">
    <location>
        <position position="177"/>
    </location>
</feature>
<dbReference type="EMBL" id="JACHZG010000001">
    <property type="protein sequence ID" value="MBB3328403.1"/>
    <property type="molecule type" value="Genomic_DNA"/>
</dbReference>
<comment type="subcellular location">
    <subcellularLocation>
        <location evidence="5">Cytoplasm</location>
    </subcellularLocation>
</comment>
<evidence type="ECO:0000256" key="5">
    <source>
        <dbReference type="HAMAP-Rule" id="MF_00013"/>
    </source>
</evidence>
<dbReference type="AlphaFoldDB" id="A0A7W5P8B9"/>
<evidence type="ECO:0000259" key="10">
    <source>
        <dbReference type="PROSITE" id="PS51733"/>
    </source>
</evidence>
<feature type="site" description="Lowers pKa of active site Cys" evidence="5 9">
    <location>
        <position position="143"/>
    </location>
</feature>
<reference evidence="11 12" key="1">
    <citation type="submission" date="2020-08" db="EMBL/GenBank/DDBJ databases">
        <title>Sequencing the genomes of 1000 actinobacteria strains.</title>
        <authorList>
            <person name="Klenk H.-P."/>
        </authorList>
    </citation>
    <scope>NUCLEOTIDE SEQUENCE [LARGE SCALE GENOMIC DNA]</scope>
    <source>
        <strain evidence="11 12">DSM 11053</strain>
    </source>
</reference>
<dbReference type="Proteomes" id="UP000565572">
    <property type="component" value="Unassembled WGS sequence"/>
</dbReference>
<dbReference type="PANTHER" id="PTHR10993">
    <property type="entry name" value="OCTANOYLTRANSFERASE"/>
    <property type="match status" value="1"/>
</dbReference>
<accession>A0A7W5P8B9</accession>
<dbReference type="InterPro" id="IPR020605">
    <property type="entry name" value="Octanoyltransferase_CS"/>
</dbReference>
<gene>
    <name evidence="5" type="primary">lipB</name>
    <name evidence="11" type="ORF">FHX39_003347</name>
</gene>
<dbReference type="NCBIfam" id="TIGR00214">
    <property type="entry name" value="lipB"/>
    <property type="match status" value="1"/>
</dbReference>
<dbReference type="SUPFAM" id="SSF55681">
    <property type="entry name" value="Class II aaRS and biotin synthetases"/>
    <property type="match status" value="1"/>
</dbReference>
<dbReference type="GO" id="GO:0009249">
    <property type="term" value="P:protein lipoylation"/>
    <property type="evidence" value="ECO:0007669"/>
    <property type="project" value="InterPro"/>
</dbReference>
<dbReference type="EC" id="2.3.1.181" evidence="5 6"/>
<dbReference type="CDD" id="cd16444">
    <property type="entry name" value="LipB"/>
    <property type="match status" value="1"/>
</dbReference>
<dbReference type="PROSITE" id="PS01313">
    <property type="entry name" value="LIPB"/>
    <property type="match status" value="1"/>
</dbReference>
<dbReference type="GO" id="GO:0033819">
    <property type="term" value="F:lipoyl(octanoyl) transferase activity"/>
    <property type="evidence" value="ECO:0007669"/>
    <property type="project" value="UniProtKB-EC"/>
</dbReference>
<proteinExistence type="inferred from homology"/>
<dbReference type="RefSeq" id="WP_183340255.1">
    <property type="nucleotide sequence ID" value="NZ_JACHZG010000001.1"/>
</dbReference>
<dbReference type="HAMAP" id="MF_00013">
    <property type="entry name" value="LipB"/>
    <property type="match status" value="1"/>
</dbReference>
<evidence type="ECO:0000256" key="6">
    <source>
        <dbReference type="PIRNR" id="PIRNR016262"/>
    </source>
</evidence>
<comment type="miscellaneous">
    <text evidence="5">In the reaction, the free carboxyl group of octanoic acid is attached via an amide linkage to the epsilon-amino group of a specific lysine residue of lipoyl domains of lipoate-dependent enzymes.</text>
</comment>
<keyword evidence="3 5" id="KW-0012">Acyltransferase</keyword>
<comment type="function">
    <text evidence="4 5 6">Catalyzes the transfer of endogenously produced octanoic acid from octanoyl-acyl-carrier-protein onto the lipoyl domains of lipoate-dependent enzymes. Lipoyl-ACP can also act as a substrate although octanoyl-ACP is likely to be the physiological substrate.</text>
</comment>
<dbReference type="InterPro" id="IPR000544">
    <property type="entry name" value="Octanoyltransferase"/>
</dbReference>
<dbReference type="InterPro" id="IPR045864">
    <property type="entry name" value="aa-tRNA-synth_II/BPL/LPL"/>
</dbReference>
<evidence type="ECO:0000313" key="11">
    <source>
        <dbReference type="EMBL" id="MBB3328403.1"/>
    </source>
</evidence>
<evidence type="ECO:0000256" key="1">
    <source>
        <dbReference type="ARBA" id="ARBA00004821"/>
    </source>
</evidence>
<evidence type="ECO:0000256" key="9">
    <source>
        <dbReference type="PIRSR" id="PIRSR016262-3"/>
    </source>
</evidence>
<dbReference type="GO" id="GO:0005737">
    <property type="term" value="C:cytoplasm"/>
    <property type="evidence" value="ECO:0007669"/>
    <property type="project" value="UniProtKB-SubCell"/>
</dbReference>
<comment type="caution">
    <text evidence="11">The sequence shown here is derived from an EMBL/GenBank/DDBJ whole genome shotgun (WGS) entry which is preliminary data.</text>
</comment>
<dbReference type="Gene3D" id="3.30.930.10">
    <property type="entry name" value="Bira Bifunctional Protein, Domain 2"/>
    <property type="match status" value="1"/>
</dbReference>
<feature type="binding site" evidence="5 8">
    <location>
        <begin position="159"/>
        <end position="161"/>
    </location>
    <ligand>
        <name>substrate</name>
    </ligand>
</feature>
<dbReference type="PROSITE" id="PS51733">
    <property type="entry name" value="BPL_LPL_CATALYTIC"/>
    <property type="match status" value="1"/>
</dbReference>
<evidence type="ECO:0000256" key="3">
    <source>
        <dbReference type="ARBA" id="ARBA00023315"/>
    </source>
</evidence>
<evidence type="ECO:0000256" key="7">
    <source>
        <dbReference type="PIRSR" id="PIRSR016262-1"/>
    </source>
</evidence>
<dbReference type="PANTHER" id="PTHR10993:SF7">
    <property type="entry name" value="LIPOYLTRANSFERASE 2, MITOCHONDRIAL-RELATED"/>
    <property type="match status" value="1"/>
</dbReference>
<feature type="binding site" evidence="5 8">
    <location>
        <begin position="72"/>
        <end position="79"/>
    </location>
    <ligand>
        <name>substrate</name>
    </ligand>
</feature>